<dbReference type="Pfam" id="PF02899">
    <property type="entry name" value="Phage_int_SAM_1"/>
    <property type="match status" value="1"/>
</dbReference>
<dbReference type="GO" id="GO:0051301">
    <property type="term" value="P:cell division"/>
    <property type="evidence" value="ECO:0007669"/>
    <property type="project" value="UniProtKB-UniRule"/>
</dbReference>
<dbReference type="InterPro" id="IPR023009">
    <property type="entry name" value="Tyrosine_recombinase_XerC/XerD"/>
</dbReference>
<feature type="active site" evidence="11">
    <location>
        <position position="237"/>
    </location>
</feature>
<dbReference type="Gene3D" id="1.10.150.130">
    <property type="match status" value="1"/>
</dbReference>
<evidence type="ECO:0000256" key="4">
    <source>
        <dbReference type="ARBA" id="ARBA00022490"/>
    </source>
</evidence>
<evidence type="ECO:0000256" key="8">
    <source>
        <dbReference type="ARBA" id="ARBA00023125"/>
    </source>
</evidence>
<evidence type="ECO:0000259" key="13">
    <source>
        <dbReference type="PROSITE" id="PS51900"/>
    </source>
</evidence>
<dbReference type="GO" id="GO:0009037">
    <property type="term" value="F:tyrosine-based site-specific recombinase activity"/>
    <property type="evidence" value="ECO:0007669"/>
    <property type="project" value="UniProtKB-UniRule"/>
</dbReference>
<reference evidence="14 15" key="1">
    <citation type="journal article" date="2011" name="Front. Microbiol.">
        <title>Genomic signatures of strain selection and enhancement in Bacillus atrophaeus var. globigii, a historical biowarfare simulant.</title>
        <authorList>
            <person name="Gibbons H.S."/>
            <person name="Broomall S.M."/>
            <person name="McNew L.A."/>
            <person name="Daligault H."/>
            <person name="Chapman C."/>
            <person name="Bruce D."/>
            <person name="Karavis M."/>
            <person name="Krepps M."/>
            <person name="McGregor P.A."/>
            <person name="Hong C."/>
            <person name="Park K.H."/>
            <person name="Akmal A."/>
            <person name="Feldman A."/>
            <person name="Lin J.S."/>
            <person name="Chang W.E."/>
            <person name="Higgs B.W."/>
            <person name="Demirev P."/>
            <person name="Lindquist J."/>
            <person name="Liem A."/>
            <person name="Fochler E."/>
            <person name="Read T.D."/>
            <person name="Tapia R."/>
            <person name="Johnson S."/>
            <person name="Bishop-Lilly K.A."/>
            <person name="Detter C."/>
            <person name="Han C."/>
            <person name="Sozhamannan S."/>
            <person name="Rosenzweig C.N."/>
            <person name="Skowronski E.W."/>
        </authorList>
    </citation>
    <scope>NUCLEOTIDE SEQUENCE [LARGE SCALE GENOMIC DNA]</scope>
    <source>
        <strain evidence="14 15">AIT1</strain>
    </source>
</reference>
<dbReference type="CDD" id="cd00798">
    <property type="entry name" value="INT_XerDC_C"/>
    <property type="match status" value="1"/>
</dbReference>
<dbReference type="RefSeq" id="WP_126758123.1">
    <property type="nucleotide sequence ID" value="NZ_PIPQ01000010.1"/>
</dbReference>
<dbReference type="InterPro" id="IPR004107">
    <property type="entry name" value="Integrase_SAM-like_N"/>
</dbReference>
<dbReference type="PANTHER" id="PTHR30349:SF81">
    <property type="entry name" value="TYROSINE RECOMBINASE XERC"/>
    <property type="match status" value="1"/>
</dbReference>
<dbReference type="NCBIfam" id="TIGR02224">
    <property type="entry name" value="recomb_XerC"/>
    <property type="match status" value="1"/>
</dbReference>
<comment type="subcellular location">
    <subcellularLocation>
        <location evidence="1 11">Cytoplasm</location>
    </subcellularLocation>
</comment>
<evidence type="ECO:0000256" key="3">
    <source>
        <dbReference type="ARBA" id="ARBA00015804"/>
    </source>
</evidence>
<gene>
    <name evidence="11 14" type="primary">xerC</name>
    <name evidence="14" type="ORF">CWE15_10935</name>
</gene>
<keyword evidence="5 11" id="KW-0132">Cell division</keyword>
<dbReference type="InterPro" id="IPR011931">
    <property type="entry name" value="Recomb_XerC"/>
</dbReference>
<dbReference type="PROSITE" id="PS51898">
    <property type="entry name" value="TYR_RECOMBINASE"/>
    <property type="match status" value="1"/>
</dbReference>
<keyword evidence="7 11" id="KW-0229">DNA integration</keyword>
<dbReference type="InterPro" id="IPR011010">
    <property type="entry name" value="DNA_brk_join_enz"/>
</dbReference>
<evidence type="ECO:0000256" key="11">
    <source>
        <dbReference type="HAMAP-Rule" id="MF_01808"/>
    </source>
</evidence>
<feature type="active site" description="O-(3'-phospho-DNA)-tyrosine intermediate" evidence="11">
    <location>
        <position position="272"/>
    </location>
</feature>
<protein>
    <recommendedName>
        <fullName evidence="3 11">Tyrosine recombinase XerC</fullName>
    </recommendedName>
</protein>
<keyword evidence="15" id="KW-1185">Reference proteome</keyword>
<comment type="function">
    <text evidence="11">Site-specific tyrosine recombinase, which acts by catalyzing the cutting and rejoining of the recombining DNA molecules. The XerC-XerD complex is essential to convert dimers of the bacterial chromosome into monomers to permit their segregation at cell division. It also contributes to the segregational stability of plasmids.</text>
</comment>
<dbReference type="AlphaFoldDB" id="A0A432WVU1"/>
<evidence type="ECO:0000259" key="12">
    <source>
        <dbReference type="PROSITE" id="PS51898"/>
    </source>
</evidence>
<dbReference type="PROSITE" id="PS51900">
    <property type="entry name" value="CB"/>
    <property type="match status" value="1"/>
</dbReference>
<feature type="active site" evidence="11">
    <location>
        <position position="145"/>
    </location>
</feature>
<dbReference type="GO" id="GO:0007059">
    <property type="term" value="P:chromosome segregation"/>
    <property type="evidence" value="ECO:0007669"/>
    <property type="project" value="UniProtKB-UniRule"/>
</dbReference>
<evidence type="ECO:0000313" key="14">
    <source>
        <dbReference type="EMBL" id="RUO37869.1"/>
    </source>
</evidence>
<dbReference type="GO" id="GO:0006313">
    <property type="term" value="P:DNA transposition"/>
    <property type="evidence" value="ECO:0007669"/>
    <property type="project" value="UniProtKB-UniRule"/>
</dbReference>
<evidence type="ECO:0000256" key="9">
    <source>
        <dbReference type="ARBA" id="ARBA00023172"/>
    </source>
</evidence>
<dbReference type="HAMAP" id="MF_01808">
    <property type="entry name" value="Recomb_XerC_XerD"/>
    <property type="match status" value="1"/>
</dbReference>
<dbReference type="InterPro" id="IPR050090">
    <property type="entry name" value="Tyrosine_recombinase_XerCD"/>
</dbReference>
<dbReference type="InterPro" id="IPR010998">
    <property type="entry name" value="Integrase_recombinase_N"/>
</dbReference>
<keyword evidence="4 11" id="KW-0963">Cytoplasm</keyword>
<dbReference type="EMBL" id="PIPQ01000010">
    <property type="protein sequence ID" value="RUO37869.1"/>
    <property type="molecule type" value="Genomic_DNA"/>
</dbReference>
<dbReference type="SUPFAM" id="SSF56349">
    <property type="entry name" value="DNA breaking-rejoining enzymes"/>
    <property type="match status" value="1"/>
</dbReference>
<evidence type="ECO:0000256" key="1">
    <source>
        <dbReference type="ARBA" id="ARBA00004496"/>
    </source>
</evidence>
<comment type="similarity">
    <text evidence="2 11">Belongs to the 'phage' integrase family. XerC subfamily.</text>
</comment>
<evidence type="ECO:0000256" key="5">
    <source>
        <dbReference type="ARBA" id="ARBA00022618"/>
    </source>
</evidence>
<dbReference type="InterPro" id="IPR002104">
    <property type="entry name" value="Integrase_catalytic"/>
</dbReference>
<evidence type="ECO:0000256" key="2">
    <source>
        <dbReference type="ARBA" id="ARBA00006657"/>
    </source>
</evidence>
<dbReference type="GO" id="GO:0003677">
    <property type="term" value="F:DNA binding"/>
    <property type="evidence" value="ECO:0007669"/>
    <property type="project" value="UniProtKB-UniRule"/>
</dbReference>
<feature type="active site" evidence="11">
    <location>
        <position position="240"/>
    </location>
</feature>
<keyword evidence="9 11" id="KW-0233">DNA recombination</keyword>
<evidence type="ECO:0000313" key="15">
    <source>
        <dbReference type="Proteomes" id="UP000286976"/>
    </source>
</evidence>
<feature type="domain" description="Core-binding (CB)" evidence="13">
    <location>
        <begin position="1"/>
        <end position="85"/>
    </location>
</feature>
<organism evidence="14 15">
    <name type="scientific">Aliidiomarina taiwanensis</name>
    <dbReference type="NCBI Taxonomy" id="946228"/>
    <lineage>
        <taxon>Bacteria</taxon>
        <taxon>Pseudomonadati</taxon>
        <taxon>Pseudomonadota</taxon>
        <taxon>Gammaproteobacteria</taxon>
        <taxon>Alteromonadales</taxon>
        <taxon>Idiomarinaceae</taxon>
        <taxon>Aliidiomarina</taxon>
    </lineage>
</organism>
<dbReference type="InterPro" id="IPR013762">
    <property type="entry name" value="Integrase-like_cat_sf"/>
</dbReference>
<dbReference type="Gene3D" id="1.10.443.10">
    <property type="entry name" value="Intergrase catalytic core"/>
    <property type="match status" value="1"/>
</dbReference>
<evidence type="ECO:0000256" key="10">
    <source>
        <dbReference type="ARBA" id="ARBA00023306"/>
    </source>
</evidence>
<sequence>MQTEVDRYCAYLAEVRGYSPHSVASYRRQLTQTVQDLVYLKLSDWPELTAPDVEQLVLLWRRKGSGIATIQQRLSALRSFCDDLLRHGILMSNPARQVQAPKAPKRLPKNLDVDAMMQLLEIPPNDPLALRDRAMFELLYSCGLRLAELVSLNVADIHADRELRVLGKGRKTRIVPVGKEAKRWLELWLTERSTWAGASDPALFLSKQQRRISARSVQLRLRKWGISQGVTENVHPHKLRHSFATHILESSRDLRAVQELLGHANLSTTQVYTQVDFAHLAKVYDDAHPRAKKKD</sequence>
<feature type="active site" evidence="11">
    <location>
        <position position="168"/>
    </location>
</feature>
<evidence type="ECO:0000256" key="7">
    <source>
        <dbReference type="ARBA" id="ARBA00022908"/>
    </source>
</evidence>
<dbReference type="GO" id="GO:0005737">
    <property type="term" value="C:cytoplasm"/>
    <property type="evidence" value="ECO:0007669"/>
    <property type="project" value="UniProtKB-SubCell"/>
</dbReference>
<feature type="active site" evidence="11">
    <location>
        <position position="263"/>
    </location>
</feature>
<comment type="caution">
    <text evidence="14">The sequence shown here is derived from an EMBL/GenBank/DDBJ whole genome shotgun (WGS) entry which is preliminary data.</text>
</comment>
<keyword evidence="10 11" id="KW-0131">Cell cycle</keyword>
<name>A0A432WVU1_9GAMM</name>
<dbReference type="Pfam" id="PF00589">
    <property type="entry name" value="Phage_integrase"/>
    <property type="match status" value="1"/>
</dbReference>
<dbReference type="InterPro" id="IPR044068">
    <property type="entry name" value="CB"/>
</dbReference>
<comment type="subunit">
    <text evidence="11">Forms a cyclic heterotetrameric complex composed of two molecules of XerC and two molecules of XerD.</text>
</comment>
<dbReference type="Proteomes" id="UP000286976">
    <property type="component" value="Unassembled WGS sequence"/>
</dbReference>
<keyword evidence="8 11" id="KW-0238">DNA-binding</keyword>
<feature type="domain" description="Tyr recombinase" evidence="12">
    <location>
        <begin position="106"/>
        <end position="285"/>
    </location>
</feature>
<keyword evidence="6 11" id="KW-0159">Chromosome partition</keyword>
<evidence type="ECO:0000256" key="6">
    <source>
        <dbReference type="ARBA" id="ARBA00022829"/>
    </source>
</evidence>
<accession>A0A432WVU1</accession>
<dbReference type="PANTHER" id="PTHR30349">
    <property type="entry name" value="PHAGE INTEGRASE-RELATED"/>
    <property type="match status" value="1"/>
</dbReference>
<dbReference type="OrthoDB" id="9801717at2"/>
<proteinExistence type="inferred from homology"/>